<evidence type="ECO:0000256" key="3">
    <source>
        <dbReference type="ARBA" id="ARBA00022989"/>
    </source>
</evidence>
<feature type="domain" description="TonB C-terminal" evidence="6">
    <location>
        <begin position="136"/>
        <end position="196"/>
    </location>
</feature>
<feature type="transmembrane region" description="Helical" evidence="5">
    <location>
        <begin position="7"/>
        <end position="26"/>
    </location>
</feature>
<dbReference type="GO" id="GO:0055085">
    <property type="term" value="P:transmembrane transport"/>
    <property type="evidence" value="ECO:0007669"/>
    <property type="project" value="InterPro"/>
</dbReference>
<comment type="caution">
    <text evidence="7">The sequence shown here is derived from an EMBL/GenBank/DDBJ whole genome shotgun (WGS) entry which is preliminary data.</text>
</comment>
<dbReference type="Proteomes" id="UP001142610">
    <property type="component" value="Unassembled WGS sequence"/>
</dbReference>
<dbReference type="InterPro" id="IPR037682">
    <property type="entry name" value="TonB_C"/>
</dbReference>
<keyword evidence="3 5" id="KW-1133">Transmembrane helix</keyword>
<dbReference type="SUPFAM" id="SSF74653">
    <property type="entry name" value="TolA/TonB C-terminal domain"/>
    <property type="match status" value="1"/>
</dbReference>
<dbReference type="EMBL" id="JANIBC010000006">
    <property type="protein sequence ID" value="MCQ8185637.1"/>
    <property type="molecule type" value="Genomic_DNA"/>
</dbReference>
<keyword evidence="2 5" id="KW-0812">Transmembrane</keyword>
<accession>A0A9X2L9Q4</accession>
<evidence type="ECO:0000256" key="1">
    <source>
        <dbReference type="ARBA" id="ARBA00004167"/>
    </source>
</evidence>
<organism evidence="7 8">
    <name type="scientific">Parvularcula maris</name>
    <dbReference type="NCBI Taxonomy" id="2965077"/>
    <lineage>
        <taxon>Bacteria</taxon>
        <taxon>Pseudomonadati</taxon>
        <taxon>Pseudomonadota</taxon>
        <taxon>Alphaproteobacteria</taxon>
        <taxon>Parvularculales</taxon>
        <taxon>Parvularculaceae</taxon>
        <taxon>Parvularcula</taxon>
    </lineage>
</organism>
<dbReference type="NCBIfam" id="TIGR01352">
    <property type="entry name" value="tonB_Cterm"/>
    <property type="match status" value="1"/>
</dbReference>
<name>A0A9X2L9Q4_9PROT</name>
<evidence type="ECO:0000313" key="8">
    <source>
        <dbReference type="Proteomes" id="UP001142610"/>
    </source>
</evidence>
<evidence type="ECO:0000259" key="6">
    <source>
        <dbReference type="Pfam" id="PF03544"/>
    </source>
</evidence>
<evidence type="ECO:0000256" key="5">
    <source>
        <dbReference type="SAM" id="Phobius"/>
    </source>
</evidence>
<protein>
    <submittedName>
        <fullName evidence="7">Energy transducer TonB</fullName>
    </submittedName>
</protein>
<dbReference type="InterPro" id="IPR006260">
    <property type="entry name" value="TonB/TolA_C"/>
</dbReference>
<evidence type="ECO:0000256" key="4">
    <source>
        <dbReference type="ARBA" id="ARBA00023136"/>
    </source>
</evidence>
<comment type="subcellular location">
    <subcellularLocation>
        <location evidence="1">Membrane</location>
        <topology evidence="1">Single-pass membrane protein</topology>
    </subcellularLocation>
</comment>
<dbReference type="Pfam" id="PF03544">
    <property type="entry name" value="TonB_C"/>
    <property type="match status" value="1"/>
</dbReference>
<gene>
    <name evidence="7" type="ORF">NOG11_09525</name>
</gene>
<dbReference type="RefSeq" id="WP_256619527.1">
    <property type="nucleotide sequence ID" value="NZ_JANIBC010000006.1"/>
</dbReference>
<dbReference type="AlphaFoldDB" id="A0A9X2L9Q4"/>
<keyword evidence="8" id="KW-1185">Reference proteome</keyword>
<sequence>MGSIIRTVIGVPVAAIVVLGLFLVMWSQIRPGELPESEEREPVNISITNQIEDSEIQNQRRFERPKLDAPPPPPPAIQRQNFQPQVEGVRAAAPDFGADVDIGSGFNPDRDAQPLVRVQPQGFERCIDSDSGTEIVSLEFDVDPQGNVVNVQVLETTDSCYNRYAVRAAERWKYQPKIVKGEAVPRFGVRTAIRFEIGPAE</sequence>
<evidence type="ECO:0000313" key="7">
    <source>
        <dbReference type="EMBL" id="MCQ8185637.1"/>
    </source>
</evidence>
<proteinExistence type="predicted"/>
<keyword evidence="4 5" id="KW-0472">Membrane</keyword>
<evidence type="ECO:0000256" key="2">
    <source>
        <dbReference type="ARBA" id="ARBA00022692"/>
    </source>
</evidence>
<dbReference type="GO" id="GO:0016020">
    <property type="term" value="C:membrane"/>
    <property type="evidence" value="ECO:0007669"/>
    <property type="project" value="UniProtKB-SubCell"/>
</dbReference>
<reference evidence="7" key="1">
    <citation type="submission" date="2022-07" db="EMBL/GenBank/DDBJ databases">
        <title>Parvularcula maris sp. nov., an algicidal bacterium isolated from seawater.</title>
        <authorList>
            <person name="Li F."/>
        </authorList>
    </citation>
    <scope>NUCLEOTIDE SEQUENCE</scope>
    <source>
        <strain evidence="7">BGMRC 0090</strain>
    </source>
</reference>
<dbReference type="Gene3D" id="3.30.1150.10">
    <property type="match status" value="1"/>
</dbReference>